<accession>A0A7W6DDQ6</accession>
<sequence>MATPALAREQLFALRETIARIENADGPGLVPRKQRWQWDAPQSQPQSPSPSQPPGDDPSAHRAGETDGLDTVFEGGLPDRGLVEIRNPQTRDMGAASGFSLALAAMRQEQEGTGATLWIGQALALSEAGTPYAPGLRKHGLDPARFLLARPRTVQDALWIAETALGVSAFSAVILEIRGNPDCFGLTESRRLQLRARANGTLLLLLRQAGVEEASSALSRLRVDPAPAGERPLPDGSMLPDSLGNPAFLVTPEKSKIADPLGILLEWNPDDRRFRRLEPRLESHPVAPRPEQRTQEPLPLVSLSSHRPGGASALGAVVAFEGTP</sequence>
<dbReference type="PIRSF" id="PIRSF034285">
    <property type="entry name" value="UCP034285"/>
    <property type="match status" value="1"/>
</dbReference>
<dbReference type="RefSeq" id="WP_343059457.1">
    <property type="nucleotide sequence ID" value="NZ_JACIEE010000004.1"/>
</dbReference>
<name>A0A7W6DDQ6_9HYPH</name>
<reference evidence="2 3" key="1">
    <citation type="submission" date="2020-08" db="EMBL/GenBank/DDBJ databases">
        <title>Genomic Encyclopedia of Type Strains, Phase IV (KMG-IV): sequencing the most valuable type-strain genomes for metagenomic binning, comparative biology and taxonomic classification.</title>
        <authorList>
            <person name="Goeker M."/>
        </authorList>
    </citation>
    <scope>NUCLEOTIDE SEQUENCE [LARGE SCALE GENOMIC DNA]</scope>
    <source>
        <strain evidence="2 3">DSM 100211</strain>
    </source>
</reference>
<organism evidence="2 3">
    <name type="scientific">Mycoplana azooxidifex</name>
    <dbReference type="NCBI Taxonomy" id="1636188"/>
    <lineage>
        <taxon>Bacteria</taxon>
        <taxon>Pseudomonadati</taxon>
        <taxon>Pseudomonadota</taxon>
        <taxon>Alphaproteobacteria</taxon>
        <taxon>Hyphomicrobiales</taxon>
        <taxon>Rhizobiaceae</taxon>
        <taxon>Mycoplana</taxon>
    </lineage>
</organism>
<feature type="region of interest" description="Disordered" evidence="1">
    <location>
        <begin position="23"/>
        <end position="77"/>
    </location>
</feature>
<feature type="compositionally biased region" description="Pro residues" evidence="1">
    <location>
        <begin position="47"/>
        <end position="56"/>
    </location>
</feature>
<proteinExistence type="predicted"/>
<protein>
    <submittedName>
        <fullName evidence="2">Protein ImuA</fullName>
    </submittedName>
</protein>
<evidence type="ECO:0000256" key="1">
    <source>
        <dbReference type="SAM" id="MobiDB-lite"/>
    </source>
</evidence>
<dbReference type="InterPro" id="IPR017026">
    <property type="entry name" value="ImuA"/>
</dbReference>
<dbReference type="InterPro" id="IPR027417">
    <property type="entry name" value="P-loop_NTPase"/>
</dbReference>
<comment type="caution">
    <text evidence="2">The sequence shown here is derived from an EMBL/GenBank/DDBJ whole genome shotgun (WGS) entry which is preliminary data.</text>
</comment>
<dbReference type="AlphaFoldDB" id="A0A7W6DDQ6"/>
<dbReference type="SUPFAM" id="SSF52540">
    <property type="entry name" value="P-loop containing nucleoside triphosphate hydrolases"/>
    <property type="match status" value="1"/>
</dbReference>
<gene>
    <name evidence="2" type="ORF">GGQ64_002284</name>
</gene>
<feature type="region of interest" description="Disordered" evidence="1">
    <location>
        <begin position="301"/>
        <end position="324"/>
    </location>
</feature>
<keyword evidence="3" id="KW-1185">Reference proteome</keyword>
<evidence type="ECO:0000313" key="3">
    <source>
        <dbReference type="Proteomes" id="UP000574761"/>
    </source>
</evidence>
<evidence type="ECO:0000313" key="2">
    <source>
        <dbReference type="EMBL" id="MBB3977084.1"/>
    </source>
</evidence>
<dbReference type="EMBL" id="JACIEE010000004">
    <property type="protein sequence ID" value="MBB3977084.1"/>
    <property type="molecule type" value="Genomic_DNA"/>
</dbReference>
<dbReference type="Proteomes" id="UP000574761">
    <property type="component" value="Unassembled WGS sequence"/>
</dbReference>
<dbReference type="Gene3D" id="3.40.50.300">
    <property type="entry name" value="P-loop containing nucleotide triphosphate hydrolases"/>
    <property type="match status" value="1"/>
</dbReference>